<reference evidence="3" key="1">
    <citation type="submission" date="2021-11" db="EMBL/GenBank/DDBJ databases">
        <title>Citrobacter meridianamericanus sp. nov. isolated from soil.</title>
        <authorList>
            <person name="Furlan J.P.R."/>
            <person name="Stehling E.G."/>
        </authorList>
    </citation>
    <scope>NUCLEOTIDE SEQUENCE</scope>
    <source>
        <strain evidence="3">BR102</strain>
    </source>
</reference>
<dbReference type="InterPro" id="IPR016032">
    <property type="entry name" value="Sig_transdc_resp-reg_C-effctor"/>
</dbReference>
<dbReference type="SMART" id="SM00421">
    <property type="entry name" value="HTH_LUXR"/>
    <property type="match status" value="1"/>
</dbReference>
<evidence type="ECO:0000259" key="2">
    <source>
        <dbReference type="PROSITE" id="PS50043"/>
    </source>
</evidence>
<feature type="domain" description="HTH luxR-type" evidence="2">
    <location>
        <begin position="136"/>
        <end position="201"/>
    </location>
</feature>
<dbReference type="EMBL" id="JAJJVQ010000014">
    <property type="protein sequence ID" value="MCO5784429.1"/>
    <property type="molecule type" value="Genomic_DNA"/>
</dbReference>
<dbReference type="Proteomes" id="UP001139290">
    <property type="component" value="Unassembled WGS sequence"/>
</dbReference>
<protein>
    <submittedName>
        <fullName evidence="3">Helix-turn-helix transcriptional regulator</fullName>
    </submittedName>
</protein>
<dbReference type="CDD" id="cd06170">
    <property type="entry name" value="LuxR_C_like"/>
    <property type="match status" value="1"/>
</dbReference>
<evidence type="ECO:0000313" key="3">
    <source>
        <dbReference type="EMBL" id="MCO5784429.1"/>
    </source>
</evidence>
<dbReference type="RefSeq" id="WP_252839057.1">
    <property type="nucleotide sequence ID" value="NZ_JAJJVQ010000014.1"/>
</dbReference>
<accession>A0ABT1BH85</accession>
<dbReference type="PRINTS" id="PR00038">
    <property type="entry name" value="HTHLUXR"/>
</dbReference>
<keyword evidence="4" id="KW-1185">Reference proteome</keyword>
<name>A0ABT1BH85_9ENTR</name>
<evidence type="ECO:0000313" key="4">
    <source>
        <dbReference type="Proteomes" id="UP001139290"/>
    </source>
</evidence>
<dbReference type="PROSITE" id="PS50043">
    <property type="entry name" value="HTH_LUXR_2"/>
    <property type="match status" value="1"/>
</dbReference>
<evidence type="ECO:0000256" key="1">
    <source>
        <dbReference type="ARBA" id="ARBA00023125"/>
    </source>
</evidence>
<dbReference type="InterPro" id="IPR036388">
    <property type="entry name" value="WH-like_DNA-bd_sf"/>
</dbReference>
<keyword evidence="1" id="KW-0238">DNA-binding</keyword>
<dbReference type="Gene3D" id="1.10.10.10">
    <property type="entry name" value="Winged helix-like DNA-binding domain superfamily/Winged helix DNA-binding domain"/>
    <property type="match status" value="1"/>
</dbReference>
<organism evidence="3 4">
    <name type="scientific">Citrobacter meridianamericanus</name>
    <dbReference type="NCBI Taxonomy" id="2894201"/>
    <lineage>
        <taxon>Bacteria</taxon>
        <taxon>Pseudomonadati</taxon>
        <taxon>Pseudomonadota</taxon>
        <taxon>Gammaproteobacteria</taxon>
        <taxon>Enterobacterales</taxon>
        <taxon>Enterobacteriaceae</taxon>
        <taxon>Citrobacter</taxon>
    </lineage>
</organism>
<dbReference type="InterPro" id="IPR000792">
    <property type="entry name" value="Tscrpt_reg_LuxR_C"/>
</dbReference>
<dbReference type="SUPFAM" id="SSF46894">
    <property type="entry name" value="C-terminal effector domain of the bipartite response regulators"/>
    <property type="match status" value="1"/>
</dbReference>
<comment type="caution">
    <text evidence="3">The sequence shown here is derived from an EMBL/GenBank/DDBJ whole genome shotgun (WGS) entry which is preliminary data.</text>
</comment>
<sequence length="214" mass="24704">MENISPADGYQVFLYCSCRYTTLGFISIFHGISTPIEIIQIERPEELNTLLDKSKKKLLVVCTHDDSLYFSARAAWFELCWEQNTLTKSIIRIRMFSEGGFSRRNGYYDFSLNDSIEQIRAHIIMLLNANLHTKRNVNHSISLTPREKELILCISEGLSVKGIARKMGVSERTIFVFRTSVIKKMGFRNRNHIHRLNFRCDEGFSGEDPIGLQC</sequence>
<gene>
    <name evidence="3" type="ORF">LOD26_24430</name>
</gene>
<proteinExistence type="predicted"/>
<dbReference type="PROSITE" id="PS00622">
    <property type="entry name" value="HTH_LUXR_1"/>
    <property type="match status" value="1"/>
</dbReference>
<dbReference type="Pfam" id="PF00196">
    <property type="entry name" value="GerE"/>
    <property type="match status" value="1"/>
</dbReference>